<dbReference type="AlphaFoldDB" id="A0A3P8VRR1"/>
<dbReference type="InterPro" id="IPR003599">
    <property type="entry name" value="Ig_sub"/>
</dbReference>
<dbReference type="STRING" id="244447.ENSCSEP00000017893"/>
<dbReference type="Pfam" id="PF08205">
    <property type="entry name" value="C2-set_2"/>
    <property type="match status" value="1"/>
</dbReference>
<dbReference type="PANTHER" id="PTHR23277:SF106">
    <property type="entry name" value="NECTIN-1 ISOFORM X1-RELATED"/>
    <property type="match status" value="1"/>
</dbReference>
<protein>
    <submittedName>
        <fullName evidence="13">Nectin-4-like</fullName>
    </submittedName>
</protein>
<keyword evidence="5" id="KW-0677">Repeat</keyword>
<dbReference type="GO" id="GO:0007157">
    <property type="term" value="P:heterophilic cell-cell adhesion via plasma membrane cell adhesion molecules"/>
    <property type="evidence" value="ECO:0007669"/>
    <property type="project" value="TreeGrafter"/>
</dbReference>
<feature type="transmembrane region" description="Helical" evidence="11">
    <location>
        <begin position="354"/>
        <end position="372"/>
    </location>
</feature>
<evidence type="ECO:0000256" key="1">
    <source>
        <dbReference type="ARBA" id="ARBA00004167"/>
    </source>
</evidence>
<evidence type="ECO:0000256" key="6">
    <source>
        <dbReference type="ARBA" id="ARBA00022889"/>
    </source>
</evidence>
<dbReference type="PROSITE" id="PS50835">
    <property type="entry name" value="IG_LIKE"/>
    <property type="match status" value="3"/>
</dbReference>
<dbReference type="FunCoup" id="A0A3P8VRR1">
    <property type="interactions" value="103"/>
</dbReference>
<keyword evidence="3 11" id="KW-0812">Transmembrane</keyword>
<dbReference type="SUPFAM" id="SSF48726">
    <property type="entry name" value="Immunoglobulin"/>
    <property type="match status" value="3"/>
</dbReference>
<dbReference type="InParanoid" id="A0A3P8VRR1"/>
<dbReference type="SMART" id="SM00409">
    <property type="entry name" value="IG"/>
    <property type="match status" value="2"/>
</dbReference>
<dbReference type="InterPro" id="IPR013162">
    <property type="entry name" value="CD80_C2-set"/>
</dbReference>
<dbReference type="InterPro" id="IPR007110">
    <property type="entry name" value="Ig-like_dom"/>
</dbReference>
<dbReference type="GO" id="GO:0016020">
    <property type="term" value="C:membrane"/>
    <property type="evidence" value="ECO:0007669"/>
    <property type="project" value="UniProtKB-SubCell"/>
</dbReference>
<evidence type="ECO:0000313" key="13">
    <source>
        <dbReference type="Ensembl" id="ENSCSEP00000017893.1"/>
    </source>
</evidence>
<organism evidence="13 14">
    <name type="scientific">Cynoglossus semilaevis</name>
    <name type="common">Tongue sole</name>
    <dbReference type="NCBI Taxonomy" id="244447"/>
    <lineage>
        <taxon>Eukaryota</taxon>
        <taxon>Metazoa</taxon>
        <taxon>Chordata</taxon>
        <taxon>Craniata</taxon>
        <taxon>Vertebrata</taxon>
        <taxon>Euteleostomi</taxon>
        <taxon>Actinopterygii</taxon>
        <taxon>Neopterygii</taxon>
        <taxon>Teleostei</taxon>
        <taxon>Neoteleostei</taxon>
        <taxon>Acanthomorphata</taxon>
        <taxon>Carangaria</taxon>
        <taxon>Pleuronectiformes</taxon>
        <taxon>Pleuronectoidei</taxon>
        <taxon>Cynoglossidae</taxon>
        <taxon>Cynoglossinae</taxon>
        <taxon>Cynoglossus</taxon>
    </lineage>
</organism>
<dbReference type="InterPro" id="IPR013783">
    <property type="entry name" value="Ig-like_fold"/>
</dbReference>
<dbReference type="KEGG" id="csem:103392118"/>
<sequence>MNSNPSEYDRSIIFLLLFRFVSHSSTLLFRWSCRWLTLTLVLLLSEQTHANRVTGGDQVVLQGGSATFPCQLAATTDTITQITWDRMTKENPNGKGFYVIQANNGGYNYKILDNRFTFIGNLKGHNGSLTIANATLMDEGNYTCIFTLYPSGSFQTQMSLEVKVPPVTLVKDDFPVLSEDEALLATCLAFGSKPAAQVEWDTGNPPVRLRATTNSTLHDNGTTTTVCYLFGTPIIEINNHTVQCVITTSALSEKKTIPFSLNVYFSPRYVSITEVSENSFSCKTNANPSANITWTRLGQPLPEVGVRVKNNILQFTTMGPAINGYYRCEASNVHGRELADLLMHVVLERYVSCWILFSILLILNVLVVVLCFKYPKVRQRFADILQGQRDTTTSRRTAQEDEVESL</sequence>
<keyword evidence="10" id="KW-0325">Glycoprotein</keyword>
<dbReference type="GO" id="GO:0007156">
    <property type="term" value="P:homophilic cell adhesion via plasma membrane adhesion molecules"/>
    <property type="evidence" value="ECO:0007669"/>
    <property type="project" value="TreeGrafter"/>
</dbReference>
<dbReference type="GO" id="GO:0005912">
    <property type="term" value="C:adherens junction"/>
    <property type="evidence" value="ECO:0007669"/>
    <property type="project" value="TreeGrafter"/>
</dbReference>
<accession>A0A3P8VRR1</accession>
<feature type="domain" description="Ig-like" evidence="12">
    <location>
        <begin position="258"/>
        <end position="339"/>
    </location>
</feature>
<keyword evidence="9" id="KW-1015">Disulfide bond</keyword>
<evidence type="ECO:0000256" key="9">
    <source>
        <dbReference type="ARBA" id="ARBA00023157"/>
    </source>
</evidence>
<keyword evidence="14" id="KW-1185">Reference proteome</keyword>
<dbReference type="InterPro" id="IPR036179">
    <property type="entry name" value="Ig-like_dom_sf"/>
</dbReference>
<dbReference type="Ensembl" id="ENSCSET00000018113.1">
    <property type="protein sequence ID" value="ENSCSEP00000017893.1"/>
    <property type="gene ID" value="ENSCSEG00000011473.1"/>
</dbReference>
<evidence type="ECO:0000256" key="10">
    <source>
        <dbReference type="ARBA" id="ARBA00023180"/>
    </source>
</evidence>
<evidence type="ECO:0000313" key="14">
    <source>
        <dbReference type="Proteomes" id="UP000265120"/>
    </source>
</evidence>
<evidence type="ECO:0000256" key="5">
    <source>
        <dbReference type="ARBA" id="ARBA00022737"/>
    </source>
</evidence>
<dbReference type="InterPro" id="IPR051427">
    <property type="entry name" value="Nectin/Nectin-like"/>
</dbReference>
<keyword evidence="6" id="KW-0130">Cell adhesion</keyword>
<evidence type="ECO:0000256" key="2">
    <source>
        <dbReference type="ARBA" id="ARBA00007810"/>
    </source>
</evidence>
<evidence type="ECO:0000256" key="7">
    <source>
        <dbReference type="ARBA" id="ARBA00022989"/>
    </source>
</evidence>
<dbReference type="SMART" id="SM00408">
    <property type="entry name" value="IGc2"/>
    <property type="match status" value="2"/>
</dbReference>
<evidence type="ECO:0000256" key="3">
    <source>
        <dbReference type="ARBA" id="ARBA00022692"/>
    </source>
</evidence>
<dbReference type="InterPro" id="IPR003598">
    <property type="entry name" value="Ig_sub2"/>
</dbReference>
<reference evidence="13 14" key="1">
    <citation type="journal article" date="2014" name="Nat. Genet.">
        <title>Whole-genome sequence of a flatfish provides insights into ZW sex chromosome evolution and adaptation to a benthic lifestyle.</title>
        <authorList>
            <person name="Chen S."/>
            <person name="Zhang G."/>
            <person name="Shao C."/>
            <person name="Huang Q."/>
            <person name="Liu G."/>
            <person name="Zhang P."/>
            <person name="Song W."/>
            <person name="An N."/>
            <person name="Chalopin D."/>
            <person name="Volff J.N."/>
            <person name="Hong Y."/>
            <person name="Li Q."/>
            <person name="Sha Z."/>
            <person name="Zhou H."/>
            <person name="Xie M."/>
            <person name="Yu Q."/>
            <person name="Liu Y."/>
            <person name="Xiang H."/>
            <person name="Wang N."/>
            <person name="Wu K."/>
            <person name="Yang C."/>
            <person name="Zhou Q."/>
            <person name="Liao X."/>
            <person name="Yang L."/>
            <person name="Hu Q."/>
            <person name="Zhang J."/>
            <person name="Meng L."/>
            <person name="Jin L."/>
            <person name="Tian Y."/>
            <person name="Lian J."/>
            <person name="Yang J."/>
            <person name="Miao G."/>
            <person name="Liu S."/>
            <person name="Liang Z."/>
            <person name="Yan F."/>
            <person name="Li Y."/>
            <person name="Sun B."/>
            <person name="Zhang H."/>
            <person name="Zhang J."/>
            <person name="Zhu Y."/>
            <person name="Du M."/>
            <person name="Zhao Y."/>
            <person name="Schartl M."/>
            <person name="Tang Q."/>
            <person name="Wang J."/>
        </authorList>
    </citation>
    <scope>NUCLEOTIDE SEQUENCE</scope>
</reference>
<proteinExistence type="inferred from homology"/>
<feature type="domain" description="Ig-like" evidence="12">
    <location>
        <begin position="165"/>
        <end position="257"/>
    </location>
</feature>
<evidence type="ECO:0000259" key="12">
    <source>
        <dbReference type="PROSITE" id="PS50835"/>
    </source>
</evidence>
<comment type="similarity">
    <text evidence="2">Belongs to the nectin family.</text>
</comment>
<name>A0A3P8VRR1_CYNSE</name>
<reference evidence="13" key="2">
    <citation type="submission" date="2025-08" db="UniProtKB">
        <authorList>
            <consortium name="Ensembl"/>
        </authorList>
    </citation>
    <scope>IDENTIFICATION</scope>
</reference>
<evidence type="ECO:0000256" key="11">
    <source>
        <dbReference type="SAM" id="Phobius"/>
    </source>
</evidence>
<keyword evidence="8 11" id="KW-0472">Membrane</keyword>
<comment type="subcellular location">
    <subcellularLocation>
        <location evidence="1">Membrane</location>
        <topology evidence="1">Single-pass membrane protein</topology>
    </subcellularLocation>
</comment>
<evidence type="ECO:0000256" key="4">
    <source>
        <dbReference type="ARBA" id="ARBA00022729"/>
    </source>
</evidence>
<dbReference type="GeneTree" id="ENSGT00940000164822"/>
<dbReference type="Pfam" id="PF07686">
    <property type="entry name" value="V-set"/>
    <property type="match status" value="1"/>
</dbReference>
<keyword evidence="7 11" id="KW-1133">Transmembrane helix</keyword>
<keyword evidence="4" id="KW-0732">Signal</keyword>
<dbReference type="PANTHER" id="PTHR23277">
    <property type="entry name" value="NECTIN-RELATED"/>
    <property type="match status" value="1"/>
</dbReference>
<evidence type="ECO:0000256" key="8">
    <source>
        <dbReference type="ARBA" id="ARBA00023136"/>
    </source>
</evidence>
<dbReference type="Gene3D" id="2.60.40.10">
    <property type="entry name" value="Immunoglobulins"/>
    <property type="match status" value="3"/>
</dbReference>
<dbReference type="Proteomes" id="UP000265120">
    <property type="component" value="Chromosome 16"/>
</dbReference>
<reference evidence="13" key="3">
    <citation type="submission" date="2025-09" db="UniProtKB">
        <authorList>
            <consortium name="Ensembl"/>
        </authorList>
    </citation>
    <scope>IDENTIFICATION</scope>
</reference>
<dbReference type="SMART" id="SM00406">
    <property type="entry name" value="IGv"/>
    <property type="match status" value="1"/>
</dbReference>
<dbReference type="InterPro" id="IPR013106">
    <property type="entry name" value="Ig_V-set"/>
</dbReference>
<dbReference type="Pfam" id="PF13927">
    <property type="entry name" value="Ig_3"/>
    <property type="match status" value="1"/>
</dbReference>
<feature type="domain" description="Ig-like" evidence="12">
    <location>
        <begin position="62"/>
        <end position="161"/>
    </location>
</feature>